<dbReference type="Proteomes" id="UP000269945">
    <property type="component" value="Unassembled WGS sequence"/>
</dbReference>
<accession>A0A9X9LV93</accession>
<reference evidence="2 3" key="1">
    <citation type="submission" date="2018-10" db="EMBL/GenBank/DDBJ databases">
        <authorList>
            <person name="Ekblom R."/>
            <person name="Jareborg N."/>
        </authorList>
    </citation>
    <scope>NUCLEOTIDE SEQUENCE [LARGE SCALE GENOMIC DNA]</scope>
    <source>
        <tissue evidence="2">Muscle</tissue>
    </source>
</reference>
<name>A0A9X9LV93_GULGU</name>
<dbReference type="EMBL" id="CYRY02021062">
    <property type="protein sequence ID" value="VCW97231.1"/>
    <property type="molecule type" value="Genomic_DNA"/>
</dbReference>
<sequence length="89" mass="10692">MRSWDPERLRRKLQGQQSRKPEAKQLAEAGGLKWPRNQSGGLKRVILFQQYLLDVQREYVTERFRASSWSSASWREKFRSTTWWFCDLG</sequence>
<protein>
    <submittedName>
        <fullName evidence="2">Uncharacterized protein</fullName>
    </submittedName>
</protein>
<keyword evidence="3" id="KW-1185">Reference proteome</keyword>
<organism evidence="2 3">
    <name type="scientific">Gulo gulo</name>
    <name type="common">Wolverine</name>
    <name type="synonym">Gluton</name>
    <dbReference type="NCBI Taxonomy" id="48420"/>
    <lineage>
        <taxon>Eukaryota</taxon>
        <taxon>Metazoa</taxon>
        <taxon>Chordata</taxon>
        <taxon>Craniata</taxon>
        <taxon>Vertebrata</taxon>
        <taxon>Euteleostomi</taxon>
        <taxon>Mammalia</taxon>
        <taxon>Eutheria</taxon>
        <taxon>Laurasiatheria</taxon>
        <taxon>Carnivora</taxon>
        <taxon>Caniformia</taxon>
        <taxon>Musteloidea</taxon>
        <taxon>Mustelidae</taxon>
        <taxon>Guloninae</taxon>
        <taxon>Gulo</taxon>
    </lineage>
</organism>
<proteinExistence type="predicted"/>
<dbReference type="AlphaFoldDB" id="A0A9X9LV93"/>
<evidence type="ECO:0000256" key="1">
    <source>
        <dbReference type="SAM" id="MobiDB-lite"/>
    </source>
</evidence>
<comment type="caution">
    <text evidence="2">The sequence shown here is derived from an EMBL/GenBank/DDBJ whole genome shotgun (WGS) entry which is preliminary data.</text>
</comment>
<feature type="region of interest" description="Disordered" evidence="1">
    <location>
        <begin position="1"/>
        <end position="31"/>
    </location>
</feature>
<gene>
    <name evidence="2" type="ORF">BN2614_LOCUS2</name>
</gene>
<evidence type="ECO:0000313" key="3">
    <source>
        <dbReference type="Proteomes" id="UP000269945"/>
    </source>
</evidence>
<evidence type="ECO:0000313" key="2">
    <source>
        <dbReference type="EMBL" id="VCW97231.1"/>
    </source>
</evidence>